<evidence type="ECO:0000256" key="1">
    <source>
        <dbReference type="SAM" id="MobiDB-lite"/>
    </source>
</evidence>
<dbReference type="Proteomes" id="UP000218554">
    <property type="component" value="Chromosome"/>
</dbReference>
<evidence type="ECO:0000313" key="2">
    <source>
        <dbReference type="EMBL" id="BAU74249.1"/>
    </source>
</evidence>
<keyword evidence="3" id="KW-1185">Reference proteome</keyword>
<feature type="region of interest" description="Disordered" evidence="1">
    <location>
        <begin position="1"/>
        <end position="23"/>
    </location>
</feature>
<gene>
    <name evidence="2" type="ORF">KF707C_25610</name>
</gene>
<reference evidence="3" key="1">
    <citation type="submission" date="2015-05" db="EMBL/GenBank/DDBJ databases">
        <title>Draft genome sequencing of a biphenyl-degrading bacterium, Pseudomonas balearica KF707 (=NBRC110670).</title>
        <authorList>
            <person name="Kimura N."/>
            <person name="Hirose J."/>
            <person name="Watanabe T."/>
            <person name="Suenaga H."/>
            <person name="Fujihara H."/>
            <person name="Noguchi M."/>
            <person name="Hashimoto M."/>
            <person name="Shimodaira J."/>
            <person name="Tsuchikane K."/>
            <person name="Hosoyama A."/>
            <person name="Yamazoe A."/>
            <person name="Fujita N."/>
            <person name="Furukawa K."/>
        </authorList>
    </citation>
    <scope>NUCLEOTIDE SEQUENCE [LARGE SCALE GENOMIC DNA]</scope>
    <source>
        <strain evidence="3">DSM 10086 / NBRC 110670 / KF707</strain>
    </source>
</reference>
<dbReference type="KEGG" id="pfuw:KF707C_25610"/>
<proteinExistence type="predicted"/>
<dbReference type="EMBL" id="AP014862">
    <property type="protein sequence ID" value="BAU74249.1"/>
    <property type="molecule type" value="Genomic_DNA"/>
</dbReference>
<accession>A0AAD1FFP8</accession>
<reference evidence="2 3" key="2">
    <citation type="journal article" date="2017" name="Int. J. Syst. Evol. Microbiol.">
        <title>Pseudomonas furukawaii sp. nov., a polychlorinated biphenyl-degrading bacterium isolated from biphenyl-contaminated soil in Japan.</title>
        <authorList>
            <person name="Kimura N."/>
            <person name="Watanabe T."/>
            <person name="Suenaga H."/>
            <person name="Fujihara H."/>
            <person name="Futagami T."/>
            <person name="Goto M."/>
            <person name="Hanada S."/>
            <person name="Hirose J."/>
        </authorList>
    </citation>
    <scope>NUCLEOTIDE SEQUENCE [LARGE SCALE GENOMIC DNA]</scope>
    <source>
        <strain evidence="3">DSM 10086 / NBRC 110670 / KF707</strain>
    </source>
</reference>
<name>A0AAD1FFP8_METFU</name>
<organism evidence="2 3">
    <name type="scientific">Metapseudomonas furukawaii</name>
    <name type="common">Pseudomonas furukawaii</name>
    <dbReference type="NCBI Taxonomy" id="1149133"/>
    <lineage>
        <taxon>Bacteria</taxon>
        <taxon>Pseudomonadati</taxon>
        <taxon>Pseudomonadota</taxon>
        <taxon>Gammaproteobacteria</taxon>
        <taxon>Pseudomonadales</taxon>
        <taxon>Pseudomonadaceae</taxon>
        <taxon>Metapseudomonas</taxon>
    </lineage>
</organism>
<sequence>MKESRSWMASDGTPDQRPGIGILRERPLPEWALQFSR</sequence>
<protein>
    <submittedName>
        <fullName evidence="2">Uncharacterized protein</fullName>
    </submittedName>
</protein>
<evidence type="ECO:0000313" key="3">
    <source>
        <dbReference type="Proteomes" id="UP000218554"/>
    </source>
</evidence>
<dbReference type="AlphaFoldDB" id="A0AAD1FFP8"/>